<proteinExistence type="inferred from homology"/>
<comment type="similarity">
    <text evidence="5">Belongs to the class VI-like SAM-binding methyltransferase superfamily. Isoprenylcysteine carboxyl methyltransferase family.</text>
</comment>
<comment type="catalytic activity">
    <reaction evidence="5">
        <text>[protein]-C-terminal S-[(2E,6E)-farnesyl]-L-cysteine + S-adenosyl-L-methionine = [protein]-C-terminal S-[(2E,6E)-farnesyl]-L-cysteine methyl ester + S-adenosyl-L-homocysteine</text>
        <dbReference type="Rhea" id="RHEA:21672"/>
        <dbReference type="Rhea" id="RHEA-COMP:12125"/>
        <dbReference type="Rhea" id="RHEA-COMP:12126"/>
        <dbReference type="ChEBI" id="CHEBI:57856"/>
        <dbReference type="ChEBI" id="CHEBI:59789"/>
        <dbReference type="ChEBI" id="CHEBI:90510"/>
        <dbReference type="ChEBI" id="CHEBI:90511"/>
        <dbReference type="EC" id="2.1.1.100"/>
    </reaction>
</comment>
<gene>
    <name evidence="7" type="ORF">OBBRIDRAFT_50105</name>
</gene>
<dbReference type="EC" id="2.1.1.100" evidence="5"/>
<feature type="signal peptide" evidence="6">
    <location>
        <begin position="1"/>
        <end position="15"/>
    </location>
</feature>
<protein>
    <recommendedName>
        <fullName evidence="5">Protein-S-isoprenylcysteine O-methyltransferase</fullName>
        <ecNumber evidence="5">2.1.1.100</ecNumber>
    </recommendedName>
</protein>
<evidence type="ECO:0000256" key="1">
    <source>
        <dbReference type="ARBA" id="ARBA00004141"/>
    </source>
</evidence>
<name>A0A8E2DS23_9APHY</name>
<dbReference type="InterPro" id="IPR007269">
    <property type="entry name" value="ICMT_MeTrfase"/>
</dbReference>
<keyword evidence="6" id="KW-0732">Signal</keyword>
<sequence length="240" mass="26659">MSLVKVPLLLTATIANHIGTTPPQAPPAPDEVAKEVTVGERIFTKTVRVAPRSAQFIVYAGSLCEVAVLIARTFPAYPLAQHILRLLTWGSTSSAERIGITPTFAIGCGLAMLGGTLRAECYRALGRLFTYEITLRRGHQLVTDGPYSWVRHPSYTAHVIVSLGTFLCHSSRGSWVRESGVLNTPVGKTMAYAWVAWTTYLLIRLCSRPPEEDRLLRKQFGEEWDQWAAKVPYRLFPGIY</sequence>
<dbReference type="Pfam" id="PF04140">
    <property type="entry name" value="ICMT"/>
    <property type="match status" value="1"/>
</dbReference>
<dbReference type="Proteomes" id="UP000250043">
    <property type="component" value="Unassembled WGS sequence"/>
</dbReference>
<evidence type="ECO:0000256" key="6">
    <source>
        <dbReference type="SAM" id="SignalP"/>
    </source>
</evidence>
<evidence type="ECO:0000313" key="7">
    <source>
        <dbReference type="EMBL" id="OCH94849.1"/>
    </source>
</evidence>
<keyword evidence="5" id="KW-0256">Endoplasmic reticulum</keyword>
<dbReference type="Gene3D" id="1.20.120.1630">
    <property type="match status" value="1"/>
</dbReference>
<dbReference type="GO" id="GO:0005789">
    <property type="term" value="C:endoplasmic reticulum membrane"/>
    <property type="evidence" value="ECO:0007669"/>
    <property type="project" value="UniProtKB-SubCell"/>
</dbReference>
<keyword evidence="8" id="KW-1185">Reference proteome</keyword>
<feature type="chain" id="PRO_5034702505" description="Protein-S-isoprenylcysteine O-methyltransferase" evidence="6">
    <location>
        <begin position="16"/>
        <end position="240"/>
    </location>
</feature>
<keyword evidence="5" id="KW-0949">S-adenosyl-L-methionine</keyword>
<dbReference type="GO" id="GO:0004671">
    <property type="term" value="F:protein C-terminal S-isoprenylcysteine carboxyl O-methyltransferase activity"/>
    <property type="evidence" value="ECO:0007669"/>
    <property type="project" value="UniProtKB-EC"/>
</dbReference>
<accession>A0A8E2DS23</accession>
<dbReference type="OrthoDB" id="422086at2759"/>
<keyword evidence="5" id="KW-0808">Transferase</keyword>
<evidence type="ECO:0000313" key="8">
    <source>
        <dbReference type="Proteomes" id="UP000250043"/>
    </source>
</evidence>
<evidence type="ECO:0000256" key="3">
    <source>
        <dbReference type="ARBA" id="ARBA00022989"/>
    </source>
</evidence>
<keyword evidence="3" id="KW-1133">Transmembrane helix</keyword>
<keyword evidence="5" id="KW-0489">Methyltransferase</keyword>
<organism evidence="7 8">
    <name type="scientific">Obba rivulosa</name>
    <dbReference type="NCBI Taxonomy" id="1052685"/>
    <lineage>
        <taxon>Eukaryota</taxon>
        <taxon>Fungi</taxon>
        <taxon>Dikarya</taxon>
        <taxon>Basidiomycota</taxon>
        <taxon>Agaricomycotina</taxon>
        <taxon>Agaricomycetes</taxon>
        <taxon>Polyporales</taxon>
        <taxon>Gelatoporiaceae</taxon>
        <taxon>Obba</taxon>
    </lineage>
</organism>
<evidence type="ECO:0000256" key="2">
    <source>
        <dbReference type="ARBA" id="ARBA00022692"/>
    </source>
</evidence>
<comment type="subcellular location">
    <subcellularLocation>
        <location evidence="5">Endoplasmic reticulum membrane</location>
        <topology evidence="5">Multi-pass membrane protein</topology>
    </subcellularLocation>
    <subcellularLocation>
        <location evidence="1">Membrane</location>
        <topology evidence="1">Multi-pass membrane protein</topology>
    </subcellularLocation>
</comment>
<dbReference type="EMBL" id="KV722340">
    <property type="protein sequence ID" value="OCH94849.1"/>
    <property type="molecule type" value="Genomic_DNA"/>
</dbReference>
<evidence type="ECO:0000256" key="5">
    <source>
        <dbReference type="RuleBase" id="RU362022"/>
    </source>
</evidence>
<dbReference type="GO" id="GO:0032259">
    <property type="term" value="P:methylation"/>
    <property type="evidence" value="ECO:0007669"/>
    <property type="project" value="UniProtKB-KW"/>
</dbReference>
<reference evidence="7 8" key="1">
    <citation type="submission" date="2016-07" db="EMBL/GenBank/DDBJ databases">
        <title>Draft genome of the white-rot fungus Obba rivulosa 3A-2.</title>
        <authorList>
            <consortium name="DOE Joint Genome Institute"/>
            <person name="Miettinen O."/>
            <person name="Riley R."/>
            <person name="Acob R."/>
            <person name="Barry K."/>
            <person name="Cullen D."/>
            <person name="De Vries R."/>
            <person name="Hainaut M."/>
            <person name="Hatakka A."/>
            <person name="Henrissat B."/>
            <person name="Hilden K."/>
            <person name="Kuo R."/>
            <person name="Labutti K."/>
            <person name="Lipzen A."/>
            <person name="Makela M.R."/>
            <person name="Sandor L."/>
            <person name="Spatafora J.W."/>
            <person name="Grigoriev I.V."/>
            <person name="Hibbett D.S."/>
        </authorList>
    </citation>
    <scope>NUCLEOTIDE SEQUENCE [LARGE SCALE GENOMIC DNA]</scope>
    <source>
        <strain evidence="7 8">3A-2</strain>
    </source>
</reference>
<keyword evidence="2" id="KW-0812">Transmembrane</keyword>
<dbReference type="AlphaFoldDB" id="A0A8E2DS23"/>
<evidence type="ECO:0000256" key="4">
    <source>
        <dbReference type="ARBA" id="ARBA00023136"/>
    </source>
</evidence>
<dbReference type="PANTHER" id="PTHR12714">
    <property type="entry name" value="PROTEIN-S ISOPRENYLCYSTEINE O-METHYLTRANSFERASE"/>
    <property type="match status" value="1"/>
</dbReference>
<dbReference type="PANTHER" id="PTHR12714:SF9">
    <property type="entry name" value="PROTEIN-S-ISOPRENYLCYSTEINE O-METHYLTRANSFERASE"/>
    <property type="match status" value="1"/>
</dbReference>
<keyword evidence="4" id="KW-0472">Membrane</keyword>